<dbReference type="RefSeq" id="XP_033537658.1">
    <property type="nucleotide sequence ID" value="XM_033676925.1"/>
</dbReference>
<dbReference type="GO" id="GO:0008131">
    <property type="term" value="F:primary methylamine oxidase activity"/>
    <property type="evidence" value="ECO:0007669"/>
    <property type="project" value="InterPro"/>
</dbReference>
<proteinExistence type="inferred from homology"/>
<evidence type="ECO:0000256" key="4">
    <source>
        <dbReference type="ARBA" id="ARBA00022723"/>
    </source>
</evidence>
<dbReference type="InterPro" id="IPR049948">
    <property type="entry name" value="Cu_Am_ox_TPQ-bd"/>
</dbReference>
<evidence type="ECO:0000256" key="5">
    <source>
        <dbReference type="ARBA" id="ARBA00022772"/>
    </source>
</evidence>
<evidence type="ECO:0000313" key="17">
    <source>
        <dbReference type="RefSeq" id="XP_033537658.1"/>
    </source>
</evidence>
<keyword evidence="7 11" id="KW-0186">Copper</keyword>
<dbReference type="PANTHER" id="PTHR10638:SF33">
    <property type="entry name" value="AMINE OXIDASE"/>
    <property type="match status" value="1"/>
</dbReference>
<organism evidence="15">
    <name type="scientific">Eremomyces bilateralis CBS 781.70</name>
    <dbReference type="NCBI Taxonomy" id="1392243"/>
    <lineage>
        <taxon>Eukaryota</taxon>
        <taxon>Fungi</taxon>
        <taxon>Dikarya</taxon>
        <taxon>Ascomycota</taxon>
        <taxon>Pezizomycotina</taxon>
        <taxon>Dothideomycetes</taxon>
        <taxon>Dothideomycetes incertae sedis</taxon>
        <taxon>Eremomycetales</taxon>
        <taxon>Eremomycetaceae</taxon>
        <taxon>Eremomyces</taxon>
    </lineage>
</organism>
<dbReference type="InterPro" id="IPR015800">
    <property type="entry name" value="Cu_amine_oxidase_N2"/>
</dbReference>
<accession>A0A6G1GD55</accession>
<feature type="region of interest" description="Disordered" evidence="12">
    <location>
        <begin position="1"/>
        <end position="28"/>
    </location>
</feature>
<evidence type="ECO:0000256" key="11">
    <source>
        <dbReference type="RuleBase" id="RU000672"/>
    </source>
</evidence>
<evidence type="ECO:0000256" key="6">
    <source>
        <dbReference type="ARBA" id="ARBA00023002"/>
    </source>
</evidence>
<dbReference type="Proteomes" id="UP000504638">
    <property type="component" value="Unplaced"/>
</dbReference>
<feature type="modified residue" description="2',4',5'-topaquinone" evidence="10">
    <location>
        <position position="417"/>
    </location>
</feature>
<dbReference type="InterPro" id="IPR016182">
    <property type="entry name" value="Cu_amine_oxidase_N-reg"/>
</dbReference>
<feature type="domain" description="Copper amine oxidase N2-terminal" evidence="14">
    <location>
        <begin position="25"/>
        <end position="114"/>
    </location>
</feature>
<evidence type="ECO:0000256" key="9">
    <source>
        <dbReference type="PIRSR" id="PIRSR600269-50"/>
    </source>
</evidence>
<feature type="active site" description="Schiff-base intermediate with substrate; via topaquinone" evidence="9">
    <location>
        <position position="417"/>
    </location>
</feature>
<reference evidence="17" key="3">
    <citation type="submission" date="2025-04" db="UniProtKB">
        <authorList>
            <consortium name="RefSeq"/>
        </authorList>
    </citation>
    <scope>IDENTIFICATION</scope>
    <source>
        <strain evidence="17">CBS 781.70</strain>
    </source>
</reference>
<evidence type="ECO:0000256" key="3">
    <source>
        <dbReference type="ARBA" id="ARBA00011738"/>
    </source>
</evidence>
<dbReference type="FunFam" id="2.70.98.20:FF:000001">
    <property type="entry name" value="Amine oxidase"/>
    <property type="match status" value="1"/>
</dbReference>
<dbReference type="Gene3D" id="3.10.450.40">
    <property type="match status" value="2"/>
</dbReference>
<dbReference type="GO" id="GO:0005507">
    <property type="term" value="F:copper ion binding"/>
    <property type="evidence" value="ECO:0007669"/>
    <property type="project" value="InterPro"/>
</dbReference>
<dbReference type="PROSITE" id="PS01164">
    <property type="entry name" value="COPPER_AMINE_OXID_1"/>
    <property type="match status" value="1"/>
</dbReference>
<evidence type="ECO:0000256" key="8">
    <source>
        <dbReference type="ARBA" id="ARBA00023157"/>
    </source>
</evidence>
<dbReference type="GO" id="GO:0048038">
    <property type="term" value="F:quinone binding"/>
    <property type="evidence" value="ECO:0007669"/>
    <property type="project" value="InterPro"/>
</dbReference>
<evidence type="ECO:0000256" key="12">
    <source>
        <dbReference type="SAM" id="MobiDB-lite"/>
    </source>
</evidence>
<dbReference type="SUPFAM" id="SSF49998">
    <property type="entry name" value="Amine oxidase catalytic domain"/>
    <property type="match status" value="1"/>
</dbReference>
<dbReference type="InterPro" id="IPR036460">
    <property type="entry name" value="Cu_amine_oxidase_C_sf"/>
</dbReference>
<evidence type="ECO:0000256" key="2">
    <source>
        <dbReference type="ARBA" id="ARBA00007983"/>
    </source>
</evidence>
<feature type="active site" description="Proton acceptor" evidence="9">
    <location>
        <position position="333"/>
    </location>
</feature>
<dbReference type="PANTHER" id="PTHR10638">
    <property type="entry name" value="COPPER AMINE OXIDASE"/>
    <property type="match status" value="1"/>
</dbReference>
<dbReference type="EC" id="1.4.3.-" evidence="11"/>
<reference evidence="15 17" key="1">
    <citation type="submission" date="2020-01" db="EMBL/GenBank/DDBJ databases">
        <authorList>
            <consortium name="DOE Joint Genome Institute"/>
            <person name="Haridas S."/>
            <person name="Albert R."/>
            <person name="Binder M."/>
            <person name="Bloem J."/>
            <person name="Labutti K."/>
            <person name="Salamov A."/>
            <person name="Andreopoulos B."/>
            <person name="Baker S.E."/>
            <person name="Barry K."/>
            <person name="Bills G."/>
            <person name="Bluhm B.H."/>
            <person name="Cannon C."/>
            <person name="Castanera R."/>
            <person name="Culley D.E."/>
            <person name="Daum C."/>
            <person name="Ezra D."/>
            <person name="Gonzalez J.B."/>
            <person name="Henrissat B."/>
            <person name="Kuo A."/>
            <person name="Liang C."/>
            <person name="Lipzen A."/>
            <person name="Lutzoni F."/>
            <person name="Magnuson J."/>
            <person name="Mondo S."/>
            <person name="Nolan M."/>
            <person name="Ohm R."/>
            <person name="Pangilinan J."/>
            <person name="Park H.-J."/>
            <person name="Ramirez L."/>
            <person name="Alfaro M."/>
            <person name="Sun H."/>
            <person name="Tritt A."/>
            <person name="Yoshinaga Y."/>
            <person name="Zwiers L.-H."/>
            <person name="Turgeon B.G."/>
            <person name="Goodwin S.B."/>
            <person name="Spatafora J.W."/>
            <person name="Crous P.W."/>
            <person name="Grigoriev I.V."/>
        </authorList>
    </citation>
    <scope>NUCLEOTIDE SEQUENCE</scope>
    <source>
        <strain evidence="15 17">CBS 781.70</strain>
    </source>
</reference>
<dbReference type="EMBL" id="ML975150">
    <property type="protein sequence ID" value="KAF1816027.1"/>
    <property type="molecule type" value="Genomic_DNA"/>
</dbReference>
<dbReference type="InterPro" id="IPR000269">
    <property type="entry name" value="Cu_amine_oxidase"/>
</dbReference>
<keyword evidence="16" id="KW-1185">Reference proteome</keyword>
<dbReference type="GO" id="GO:0009308">
    <property type="term" value="P:amine metabolic process"/>
    <property type="evidence" value="ECO:0007669"/>
    <property type="project" value="UniProtKB-UniRule"/>
</dbReference>
<feature type="domain" description="Copper amine oxidase catalytic" evidence="13">
    <location>
        <begin position="256"/>
        <end position="658"/>
    </location>
</feature>
<evidence type="ECO:0000256" key="10">
    <source>
        <dbReference type="PIRSR" id="PIRSR600269-51"/>
    </source>
</evidence>
<dbReference type="Gene3D" id="2.70.98.20">
    <property type="entry name" value="Copper amine oxidase, catalytic domain"/>
    <property type="match status" value="1"/>
</dbReference>
<keyword evidence="8" id="KW-1015">Disulfide bond</keyword>
<evidence type="ECO:0000259" key="14">
    <source>
        <dbReference type="Pfam" id="PF02727"/>
    </source>
</evidence>
<evidence type="ECO:0000256" key="7">
    <source>
        <dbReference type="ARBA" id="ARBA00023008"/>
    </source>
</evidence>
<comment type="cofactor">
    <cofactor evidence="11">
        <name>Cu cation</name>
        <dbReference type="ChEBI" id="CHEBI:23378"/>
    </cofactor>
    <text evidence="11">Contains 1 topaquinone per subunit.</text>
</comment>
<keyword evidence="4 11" id="KW-0479">Metal-binding</keyword>
<dbReference type="AlphaFoldDB" id="A0A6G1GD55"/>
<protein>
    <recommendedName>
        <fullName evidence="11">Amine oxidase</fullName>
        <ecNumber evidence="11">1.4.3.-</ecNumber>
    </recommendedName>
</protein>
<name>A0A6G1GD55_9PEZI</name>
<gene>
    <name evidence="15 17" type="ORF">P152DRAFT_408554</name>
</gene>
<sequence>MSPPAATEINGSSPPIRSKPSSTPHPLSPLSAAEIQSAASLIHALFPATVDLHFKTITLHEPPKASVLPFLAAERSGDPTPSLPRHAFVNYYIRNTNRLHEAIVELSSASVVQNKLLPKNYHAPADSEELIDLEKIALADPSVQAAIAKLQLPEGTVVVLDPWIYGSDGVDDDERMHQCLMYMRDPSNSEEVDSNYYALPLPISPVMSAVDHRVVRVDVVPTGRDNAIKELGKTTVYPANEYLPEYQTLRTDLKPLQMVQPEGASFTVTEAGETSVLEWQKWRMRVGFNMREGPVLHDISYEGRPLFYRVALAEMNVPYADPRSPFHRKSAFDLGDVGAGLMANNLKLGCDCLGSIHYLNSVLSDTKGKPLPMENVICIHEQDGGIGWKHTNFRTGRAAVVRQRQLVVQTIMTVANYEYIVAFIFNQAGEFTFEVRATGILSTQPIDEGLSVPWGTVVHPGVLAVHHQHIFSLRVDPHLDGQSNRVVYDEASPMPKSDFNPHGNGYEVHTTPITQSGGYDLDPLRNRLFKIQNAGVKNPINGLPVAYKIVPPPFQFTLSDPSSFNHKRAEFSDHNIYVVKYVDHELYPGGQYTNQSRGGTGVRSWANRKENVLDEDLVVYVQMGINHVPRIEDFPVMPVETLQCHFKPVNFFTKNPAMDVPPSEQRFNQSTLVSAQHCQPGVEGVVTAEGTVETNGSACCN</sequence>
<keyword evidence="6 11" id="KW-0560">Oxidoreductase</keyword>
<evidence type="ECO:0000256" key="1">
    <source>
        <dbReference type="ARBA" id="ARBA00001935"/>
    </source>
</evidence>
<comment type="subunit">
    <text evidence="3">Homodimer.</text>
</comment>
<dbReference type="InterPro" id="IPR015798">
    <property type="entry name" value="Cu_amine_oxidase_C"/>
</dbReference>
<evidence type="ECO:0000313" key="16">
    <source>
        <dbReference type="Proteomes" id="UP000504638"/>
    </source>
</evidence>
<dbReference type="Pfam" id="PF01179">
    <property type="entry name" value="Cu_amine_oxid"/>
    <property type="match status" value="1"/>
</dbReference>
<keyword evidence="5 9" id="KW-0801">TPQ</keyword>
<comment type="similarity">
    <text evidence="2 11">Belongs to the copper/topaquinone oxidase family.</text>
</comment>
<evidence type="ECO:0000259" key="13">
    <source>
        <dbReference type="Pfam" id="PF01179"/>
    </source>
</evidence>
<dbReference type="SUPFAM" id="SSF54416">
    <property type="entry name" value="Amine oxidase N-terminal region"/>
    <property type="match status" value="2"/>
</dbReference>
<dbReference type="Pfam" id="PF02727">
    <property type="entry name" value="Cu_amine_oxidN2"/>
    <property type="match status" value="1"/>
</dbReference>
<dbReference type="GeneID" id="54417495"/>
<reference evidence="17" key="2">
    <citation type="submission" date="2020-04" db="EMBL/GenBank/DDBJ databases">
        <authorList>
            <consortium name="NCBI Genome Project"/>
        </authorList>
    </citation>
    <scope>NUCLEOTIDE SEQUENCE</scope>
    <source>
        <strain evidence="17">CBS 781.70</strain>
    </source>
</reference>
<feature type="compositionally biased region" description="Low complexity" evidence="12">
    <location>
        <begin position="18"/>
        <end position="28"/>
    </location>
</feature>
<evidence type="ECO:0000313" key="15">
    <source>
        <dbReference type="EMBL" id="KAF1816027.1"/>
    </source>
</evidence>
<comment type="PTM">
    <text evidence="10 11">Topaquinone (TPQ) is generated by copper-dependent autoxidation of a specific tyrosyl residue.</text>
</comment>
<dbReference type="OrthoDB" id="5379943at2759"/>
<comment type="cofactor">
    <cofactor evidence="1">
        <name>Cu cation</name>
        <dbReference type="ChEBI" id="CHEBI:23378"/>
    </cofactor>
</comment>